<reference evidence="2 3" key="2">
    <citation type="journal article" date="2016" name="Genome Announc.">
        <title>Draft Genome Sequences of Streptomyces scabiei S58, Streptomyces turgidiscabies T45, and Streptomyces acidiscabies a10, the Pathogens of Potato Common Scab, Isolated in Japan.</title>
        <authorList>
            <person name="Tomihama T."/>
            <person name="Nishi Y."/>
            <person name="Sakai M."/>
            <person name="Ikenaga M."/>
            <person name="Okubo T."/>
            <person name="Ikeda S."/>
        </authorList>
    </citation>
    <scope>NUCLEOTIDE SEQUENCE [LARGE SCALE GENOMIC DNA]</scope>
    <source>
        <strain evidence="2 3">S58</strain>
    </source>
</reference>
<protein>
    <submittedName>
        <fullName evidence="2">Uncharacterized protein</fullName>
    </submittedName>
</protein>
<sequence>MNDDVTESGPGSVADPNEGPDRGDEQEWDQHADTLMDDAEADRIRDLRRRRLEPMHIAGGTVGFGDGDTAGTINHYYGGAPQSKPVDGPVPQKELDDLRDYYVQTDDHPELLEKLHVKGVAVLRGTPGSGRYTTALLAAQESKDADVVVLDPEAGLKRLVNEEGFQPGHGHVVEGDGMPWAATLRAQLLNRLRTQETYRRSPLVIIVDDQVPVDGLSGFVVEHGFPYDLRLRVLERHLTVLLPEQPEACRKLLEHEIVKEELGGRTSMTAIAFLAEHLARGERNGEDTDQIVQGLRARLRAKAEGLLGRPDRPGEGGARQSGLSLWSHAFLLACVVLDGMPLSRVSRESHRLAELLHGVRSPSSVPEMPLFEESLKDWLSRSDVQFTDRDGNPTAARHPECRVRFGQSGLGEAVLEVLWHEHSGARRPLLEWLDGLVTRGDEDTRVAAAQTVGLLATFDWAYVLEELLVPWATDRTEEYARRHSFAAAWALERAIGDPVLVPRVQTLLREWCRRPGFSSCAEAAYGTRIGAAFPVEALDSLEEIARRARGRSVRIAVQEIYAAGSRSKVVERLAAWSEASSYWLIRDAAMCLERLSRFPGPLSITGFLLEPDAEPREHLLRLTRNVLFSHQQGVRQRGWNTLRLWVERAGDEPGLVDSLAEFITELPSPGHGGQGDGLRERFPFYLRLWQHQGADAAEKIVLRATERWSS</sequence>
<evidence type="ECO:0000313" key="2">
    <source>
        <dbReference type="EMBL" id="GAQ67031.1"/>
    </source>
</evidence>
<gene>
    <name evidence="2" type="ORF">SsS58_07476</name>
</gene>
<feature type="region of interest" description="Disordered" evidence="1">
    <location>
        <begin position="1"/>
        <end position="40"/>
    </location>
</feature>
<feature type="compositionally biased region" description="Basic and acidic residues" evidence="1">
    <location>
        <begin position="19"/>
        <end position="34"/>
    </location>
</feature>
<dbReference type="Proteomes" id="UP000067448">
    <property type="component" value="Unassembled WGS sequence"/>
</dbReference>
<organism evidence="2 3">
    <name type="scientific">Streptomyces scabiei</name>
    <dbReference type="NCBI Taxonomy" id="1930"/>
    <lineage>
        <taxon>Bacteria</taxon>
        <taxon>Bacillati</taxon>
        <taxon>Actinomycetota</taxon>
        <taxon>Actinomycetes</taxon>
        <taxon>Kitasatosporales</taxon>
        <taxon>Streptomycetaceae</taxon>
        <taxon>Streptomyces</taxon>
    </lineage>
</organism>
<reference evidence="3" key="3">
    <citation type="submission" date="2016-02" db="EMBL/GenBank/DDBJ databases">
        <title>Draft genome of pathogenic Streptomyces sp. in Japan.</title>
        <authorList>
            <person name="Tomihama T."/>
            <person name="Ikenaga M."/>
            <person name="Sakai M."/>
            <person name="Okubo T."/>
            <person name="Ikeda S."/>
        </authorList>
    </citation>
    <scope>NUCLEOTIDE SEQUENCE [LARGE SCALE GENOMIC DNA]</scope>
    <source>
        <strain evidence="3">S58</strain>
    </source>
</reference>
<comment type="caution">
    <text evidence="2">The sequence shown here is derived from an EMBL/GenBank/DDBJ whole genome shotgun (WGS) entry which is preliminary data.</text>
</comment>
<evidence type="ECO:0000313" key="3">
    <source>
        <dbReference type="Proteomes" id="UP000067448"/>
    </source>
</evidence>
<accession>A0A100JWM5</accession>
<name>A0A100JWM5_STRSC</name>
<dbReference type="OrthoDB" id="3319826at2"/>
<proteinExistence type="predicted"/>
<dbReference type="AlphaFoldDB" id="A0A100JWM5"/>
<evidence type="ECO:0000256" key="1">
    <source>
        <dbReference type="SAM" id="MobiDB-lite"/>
    </source>
</evidence>
<dbReference type="RefSeq" id="WP_059084115.1">
    <property type="nucleotide sequence ID" value="NZ_BCMM01000049.1"/>
</dbReference>
<reference evidence="3" key="1">
    <citation type="submission" date="2015-11" db="EMBL/GenBank/DDBJ databases">
        <authorList>
            <consortium name="Cross-ministerial Strategic Innovation Promotion Program (SIP) consortium"/>
            <person name="Tomihama T."/>
            <person name="Ikenaga M."/>
            <person name="Sakai M."/>
            <person name="Okubo T."/>
            <person name="Ikeda S."/>
        </authorList>
    </citation>
    <scope>NUCLEOTIDE SEQUENCE [LARGE SCALE GENOMIC DNA]</scope>
    <source>
        <strain evidence="3">S58</strain>
    </source>
</reference>
<dbReference type="EMBL" id="BCMM01000049">
    <property type="protein sequence ID" value="GAQ67031.1"/>
    <property type="molecule type" value="Genomic_DNA"/>
</dbReference>